<gene>
    <name evidence="2" type="ORF">SAMN05421767_12616</name>
</gene>
<dbReference type="Pfam" id="PF15983">
    <property type="entry name" value="DUF4767"/>
    <property type="match status" value="1"/>
</dbReference>
<dbReference type="Proteomes" id="UP000198556">
    <property type="component" value="Unassembled WGS sequence"/>
</dbReference>
<dbReference type="RefSeq" id="WP_089747008.1">
    <property type="nucleotide sequence ID" value="NZ_FOGF01000026.1"/>
</dbReference>
<dbReference type="EMBL" id="FOGF01000026">
    <property type="protein sequence ID" value="SER21612.1"/>
    <property type="molecule type" value="Genomic_DNA"/>
</dbReference>
<keyword evidence="3" id="KW-1185">Reference proteome</keyword>
<evidence type="ECO:0000313" key="3">
    <source>
        <dbReference type="Proteomes" id="UP000198556"/>
    </source>
</evidence>
<accession>A0A1H9MD96</accession>
<name>A0A1H9MD96_9LACT</name>
<reference evidence="2 3" key="1">
    <citation type="submission" date="2016-10" db="EMBL/GenBank/DDBJ databases">
        <authorList>
            <person name="de Groot N.N."/>
        </authorList>
    </citation>
    <scope>NUCLEOTIDE SEQUENCE [LARGE SCALE GENOMIC DNA]</scope>
    <source>
        <strain evidence="2 3">DSM 15827</strain>
    </source>
</reference>
<sequence length="188" mass="21247">MKRVIILAGTVLCLTACQGQNLDTSNTISSESSQVEQESVLWSPEQELQLTDSMEKMEADDPYYPYTPDNNLDYAGVALPKDILVETKTDWIPALVIEGMKVEPITLTWYDANKGASESEDTYQVVSMYSNLTRENWPNFHIYLFTLKDGKPIVLHSAQTQGSSENYFKFEVATDPEITEMFDNIVNP</sequence>
<dbReference type="AlphaFoldDB" id="A0A1H9MD96"/>
<dbReference type="InterPro" id="IPR031927">
    <property type="entry name" value="DUF4767"/>
</dbReference>
<feature type="domain" description="DUF4767" evidence="1">
    <location>
        <begin position="40"/>
        <end position="186"/>
    </location>
</feature>
<evidence type="ECO:0000313" key="2">
    <source>
        <dbReference type="EMBL" id="SER21612.1"/>
    </source>
</evidence>
<organism evidence="2 3">
    <name type="scientific">Granulicatella balaenopterae</name>
    <dbReference type="NCBI Taxonomy" id="137733"/>
    <lineage>
        <taxon>Bacteria</taxon>
        <taxon>Bacillati</taxon>
        <taxon>Bacillota</taxon>
        <taxon>Bacilli</taxon>
        <taxon>Lactobacillales</taxon>
        <taxon>Carnobacteriaceae</taxon>
        <taxon>Granulicatella</taxon>
    </lineage>
</organism>
<dbReference type="OrthoDB" id="2149782at2"/>
<protein>
    <recommendedName>
        <fullName evidence="1">DUF4767 domain-containing protein</fullName>
    </recommendedName>
</protein>
<evidence type="ECO:0000259" key="1">
    <source>
        <dbReference type="Pfam" id="PF15983"/>
    </source>
</evidence>
<proteinExistence type="predicted"/>